<accession>A0A543G4Z2</accession>
<evidence type="ECO:0000256" key="1">
    <source>
        <dbReference type="SAM" id="SignalP"/>
    </source>
</evidence>
<evidence type="ECO:0000313" key="3">
    <source>
        <dbReference type="Proteomes" id="UP000320773"/>
    </source>
</evidence>
<gene>
    <name evidence="2" type="ORF">BC670_2095</name>
</gene>
<dbReference type="OMA" id="AGYNDFW"/>
<feature type="signal peptide" evidence="1">
    <location>
        <begin position="1"/>
        <end position="23"/>
    </location>
</feature>
<organism evidence="2 3">
    <name type="scientific">Flavobacterium branchiophilum</name>
    <dbReference type="NCBI Taxonomy" id="55197"/>
    <lineage>
        <taxon>Bacteria</taxon>
        <taxon>Pseudomonadati</taxon>
        <taxon>Bacteroidota</taxon>
        <taxon>Flavobacteriia</taxon>
        <taxon>Flavobacteriales</taxon>
        <taxon>Flavobacteriaceae</taxon>
        <taxon>Flavobacterium</taxon>
    </lineage>
</organism>
<keyword evidence="1" id="KW-0732">Signal</keyword>
<comment type="caution">
    <text evidence="2">The sequence shown here is derived from an EMBL/GenBank/DDBJ whole genome shotgun (WGS) entry which is preliminary data.</text>
</comment>
<name>A0A543G4Z2_9FLAO</name>
<evidence type="ECO:0008006" key="4">
    <source>
        <dbReference type="Google" id="ProtNLM"/>
    </source>
</evidence>
<evidence type="ECO:0000313" key="2">
    <source>
        <dbReference type="EMBL" id="TQM41156.1"/>
    </source>
</evidence>
<dbReference type="PROSITE" id="PS51257">
    <property type="entry name" value="PROKAR_LIPOPROTEIN"/>
    <property type="match status" value="1"/>
</dbReference>
<dbReference type="Proteomes" id="UP000320773">
    <property type="component" value="Unassembled WGS sequence"/>
</dbReference>
<reference evidence="2 3" key="1">
    <citation type="submission" date="2019-06" db="EMBL/GenBank/DDBJ databases">
        <title>Genomic Encyclopedia of Archaeal and Bacterial Type Strains, Phase II (KMG-II): from individual species to whole genera.</title>
        <authorList>
            <person name="Goeker M."/>
        </authorList>
    </citation>
    <scope>NUCLEOTIDE SEQUENCE [LARGE SCALE GENOMIC DNA]</scope>
    <source>
        <strain evidence="2 3">DSM 24789</strain>
    </source>
</reference>
<proteinExistence type="predicted"/>
<dbReference type="AlphaFoldDB" id="A0A543G4Z2"/>
<feature type="chain" id="PRO_5022209241" description="Lipoprotein" evidence="1">
    <location>
        <begin position="24"/>
        <end position="307"/>
    </location>
</feature>
<dbReference type="RefSeq" id="WP_014083249.1">
    <property type="nucleotide sequence ID" value="NZ_CBCSFI010000030.1"/>
</dbReference>
<sequence length="307" mass="32061">MLKNISNLGLCALLASAIFVSCSKDDDDTKPVTGKDINTATKASVDRFSSAAGHLMVRTATNGLPAANAAINFDSEPFITTGLDRTGAVVKYYNFDVQPTTPDDIYVFFKADGTQVSGQNNIIPTIPGDAGYNDFWLVNKVTVPSGYVANSLTSESEVLASGYAITKTTSIANCPVVPFGSTASKSFTAGTASALTLGWYKGQAVAYFNFGEKAIATTTAGLVPVSPIYVMFNDNVAGPASGFKTETANPNQTHNVLATIPSDASYSPLWSVRVIDNVNFNAVTNLATATGFTSTPAGATVNCPIVK</sequence>
<protein>
    <recommendedName>
        <fullName evidence="4">Lipoprotein</fullName>
    </recommendedName>
</protein>
<dbReference type="EMBL" id="VFPJ01000001">
    <property type="protein sequence ID" value="TQM41156.1"/>
    <property type="molecule type" value="Genomic_DNA"/>
</dbReference>